<dbReference type="InterPro" id="IPR004919">
    <property type="entry name" value="GmrSD_N"/>
</dbReference>
<evidence type="ECO:0000313" key="4">
    <source>
        <dbReference type="Proteomes" id="UP000177273"/>
    </source>
</evidence>
<dbReference type="AlphaFoldDB" id="A0A9Q5JGI6"/>
<proteinExistence type="predicted"/>
<reference evidence="4" key="1">
    <citation type="submission" date="2016-09" db="EMBL/GenBank/DDBJ databases">
        <title>Draft genome sequence of a novel species of the family Streptococcaceae isolated from flowers.</title>
        <authorList>
            <person name="Chuah L.-O."/>
            <person name="Yap K.-P."/>
            <person name="Thong K.L."/>
            <person name="Liong M.T."/>
            <person name="Ahmad R."/>
            <person name="Rusul G."/>
        </authorList>
    </citation>
    <scope>NUCLEOTIDE SEQUENCE [LARGE SCALE GENOMIC DNA]</scope>
    <source>
        <strain evidence="4">HibF3</strain>
    </source>
</reference>
<dbReference type="OrthoDB" id="9798761at2"/>
<dbReference type="PANTHER" id="PTHR35149:SF1">
    <property type="entry name" value="DUF5655 DOMAIN-CONTAINING PROTEIN"/>
    <property type="match status" value="1"/>
</dbReference>
<evidence type="ECO:0000259" key="2">
    <source>
        <dbReference type="Pfam" id="PF07510"/>
    </source>
</evidence>
<name>A0A9Q5JGI6_9LACT</name>
<sequence length="592" mass="69996">MVDNLKLISVSEIFRNDFYEIPIYQRNYAWKVEHIEQLIYDIESAEDIYFLGNLIVNKKDNFLYEVIDGQQRLTTLYLLEKYLKVPFSVDSLKFEAREKSNKTLRHLCDEDFDEKFMSTEIVDGYRIIENYFLSNPSIDKDNFIKKLEDIKLVRIQVPEKIDLNHYFEIMNTRGEQLELHEIAKASILGNLQQNDMRVASEIWDSCADMDSYIQMNFTPLIRGKLFDDSWSNLKEEIRDFDSLSSLFNNENNDVSGINRQKLSEIIKNHTTKFNAYEENSLDSENSENERFESIISFPNFLLQVNAVIASLDEQDSSLDDINFLSNLEENWRDENSAKNFIFNLLKLRVLFDKYIIKREFLSSYEDSGKWSLKKIEKNTNNRSLKAIYKATINGDNSQLRTLQSALRVTYTSPKTMHWISYILKKLVDGTEINLINILEKYAIEKVINSDYKNATGFKFDRIIFTYLDYLIYRDSYTYQGKKIELEGNWQFQFRNSIEHFYPQNPSENEKWDYESLNSFGNLALITVSGNSKFSNTMPAGKVSTYSSVINQSWKLKIMYIMMEKNNMEWTKELSQIHKNQMFEILDRETKKF</sequence>
<evidence type="ECO:0000313" key="3">
    <source>
        <dbReference type="EMBL" id="OFI46949.1"/>
    </source>
</evidence>
<organism evidence="3 4">
    <name type="scientific">Floricoccus penangensis</name>
    <dbReference type="NCBI Taxonomy" id="1859475"/>
    <lineage>
        <taxon>Bacteria</taxon>
        <taxon>Bacillati</taxon>
        <taxon>Bacillota</taxon>
        <taxon>Bacilli</taxon>
        <taxon>Lactobacillales</taxon>
        <taxon>Streptococcaceae</taxon>
        <taxon>Floricoccus</taxon>
    </lineage>
</organism>
<accession>A0A9Q5JGI6</accession>
<gene>
    <name evidence="3" type="ORF">BG262_03030</name>
</gene>
<evidence type="ECO:0000259" key="1">
    <source>
        <dbReference type="Pfam" id="PF03235"/>
    </source>
</evidence>
<dbReference type="Proteomes" id="UP000177273">
    <property type="component" value="Unassembled WGS sequence"/>
</dbReference>
<dbReference type="Pfam" id="PF07510">
    <property type="entry name" value="GmrSD_C"/>
    <property type="match status" value="1"/>
</dbReference>
<dbReference type="EMBL" id="MKIQ01000027">
    <property type="protein sequence ID" value="OFI46949.1"/>
    <property type="molecule type" value="Genomic_DNA"/>
</dbReference>
<protein>
    <recommendedName>
        <fullName evidence="5">DUF262 domain-containing protein</fullName>
    </recommendedName>
</protein>
<dbReference type="PANTHER" id="PTHR35149">
    <property type="entry name" value="SLL5132 PROTEIN"/>
    <property type="match status" value="1"/>
</dbReference>
<dbReference type="InterPro" id="IPR011089">
    <property type="entry name" value="GmrSD_C"/>
</dbReference>
<dbReference type="Pfam" id="PF03235">
    <property type="entry name" value="GmrSD_N"/>
    <property type="match status" value="1"/>
</dbReference>
<feature type="domain" description="GmrSD restriction endonucleases N-terminal" evidence="1">
    <location>
        <begin position="11"/>
        <end position="187"/>
    </location>
</feature>
<comment type="caution">
    <text evidence="3">The sequence shown here is derived from an EMBL/GenBank/DDBJ whole genome shotgun (WGS) entry which is preliminary data.</text>
</comment>
<dbReference type="RefSeq" id="WP_070788082.1">
    <property type="nucleotide sequence ID" value="NZ_MKIQ01000027.1"/>
</dbReference>
<evidence type="ECO:0008006" key="5">
    <source>
        <dbReference type="Google" id="ProtNLM"/>
    </source>
</evidence>
<keyword evidence="4" id="KW-1185">Reference proteome</keyword>
<feature type="domain" description="GmrSD restriction endonucleases C-terminal" evidence="2">
    <location>
        <begin position="454"/>
        <end position="583"/>
    </location>
</feature>